<name>A0A412DYA2_BACSE</name>
<gene>
    <name evidence="1" type="ORF">DWY58_18375</name>
</gene>
<accession>A0A412DYA2</accession>
<protein>
    <submittedName>
        <fullName evidence="1">Uncharacterized protein</fullName>
    </submittedName>
</protein>
<reference evidence="1 2" key="1">
    <citation type="submission" date="2018-08" db="EMBL/GenBank/DDBJ databases">
        <title>A genome reference for cultivated species of the human gut microbiota.</title>
        <authorList>
            <person name="Zou Y."/>
            <person name="Xue W."/>
            <person name="Luo G."/>
        </authorList>
    </citation>
    <scope>NUCLEOTIDE SEQUENCE [LARGE SCALE GENOMIC DNA]</scope>
    <source>
        <strain evidence="1 2">AF25-6</strain>
    </source>
</reference>
<organism evidence="1 2">
    <name type="scientific">Bacteroides stercoris</name>
    <dbReference type="NCBI Taxonomy" id="46506"/>
    <lineage>
        <taxon>Bacteria</taxon>
        <taxon>Pseudomonadati</taxon>
        <taxon>Bacteroidota</taxon>
        <taxon>Bacteroidia</taxon>
        <taxon>Bacteroidales</taxon>
        <taxon>Bacteroidaceae</taxon>
        <taxon>Bacteroides</taxon>
    </lineage>
</organism>
<comment type="caution">
    <text evidence="1">The sequence shown here is derived from an EMBL/GenBank/DDBJ whole genome shotgun (WGS) entry which is preliminary data.</text>
</comment>
<dbReference type="EMBL" id="QRUB01000041">
    <property type="protein sequence ID" value="RGR25288.1"/>
    <property type="molecule type" value="Genomic_DNA"/>
</dbReference>
<evidence type="ECO:0000313" key="2">
    <source>
        <dbReference type="Proteomes" id="UP000284161"/>
    </source>
</evidence>
<dbReference type="AlphaFoldDB" id="A0A412DYA2"/>
<sequence length="111" mass="12264">MNNTIIIAQRAYDCTSVSVNNISKACKEIQELSLHCNNITELCNSMDTPTICNALSLLLAGNLSLAKDFSLDQRTELEDAFQILFSDILLNAQKYGIMAQKICEMTATAKK</sequence>
<dbReference type="RefSeq" id="WP_117917938.1">
    <property type="nucleotide sequence ID" value="NZ_QRUB01000041.1"/>
</dbReference>
<dbReference type="Proteomes" id="UP000284161">
    <property type="component" value="Unassembled WGS sequence"/>
</dbReference>
<evidence type="ECO:0000313" key="1">
    <source>
        <dbReference type="EMBL" id="RGR25288.1"/>
    </source>
</evidence>
<proteinExistence type="predicted"/>